<feature type="transmembrane region" description="Helical" evidence="8">
    <location>
        <begin position="159"/>
        <end position="176"/>
    </location>
</feature>
<dbReference type="GO" id="GO:0016763">
    <property type="term" value="F:pentosyltransferase activity"/>
    <property type="evidence" value="ECO:0007669"/>
    <property type="project" value="TreeGrafter"/>
</dbReference>
<dbReference type="Proteomes" id="UP000177169">
    <property type="component" value="Unassembled WGS sequence"/>
</dbReference>
<keyword evidence="2" id="KW-1003">Cell membrane</keyword>
<dbReference type="PANTHER" id="PTHR33908:SF11">
    <property type="entry name" value="MEMBRANE PROTEIN"/>
    <property type="match status" value="1"/>
</dbReference>
<accession>A0A1F7YZX0</accession>
<dbReference type="GO" id="GO:0006493">
    <property type="term" value="P:protein O-linked glycosylation"/>
    <property type="evidence" value="ECO:0007669"/>
    <property type="project" value="InterPro"/>
</dbReference>
<keyword evidence="3" id="KW-0328">Glycosyltransferase</keyword>
<evidence type="ECO:0000256" key="2">
    <source>
        <dbReference type="ARBA" id="ARBA00022475"/>
    </source>
</evidence>
<keyword evidence="7 8" id="KW-0472">Membrane</keyword>
<keyword evidence="6 8" id="KW-1133">Transmembrane helix</keyword>
<dbReference type="PANTHER" id="PTHR33908">
    <property type="entry name" value="MANNOSYLTRANSFERASE YKCB-RELATED"/>
    <property type="match status" value="1"/>
</dbReference>
<sequence length="564" mass="65375">MYKAKNLKLRNKLLLIGIILLAFILRFWKLDQYPALNADEAAIGYNAYSLQETGKDEHGNNWPIHFQSFNDYKPGFYFYLVLPFVKFLGLNEWAVRIPGATLGVLSVLVMHFLIKELFNDGKSEIGNDGRTTSLRKLEILAPAFLAISPWHIHFSRGGWEVNTALFFMLLGLYLFFKGIKNLPLLMLSGVSFVFSLYTYHSARIVIPLLGLGLLIIYRKRIRENLKNFILAGVVMLVAVLPLVKDFTRTDVVSRAAGVGLFADTGPLTRINEQRGEHSDFQGKIPRVLHNKLVNYGLALLKNWTDHFHGEFLFLNGDPIQRNKVPETGQMYLFDLVFTVAGLIYIFRYYYQNTKSYSLIIWWLVIGPTAAALTFQSPHALRSQNMVIPLTFISALGLVYIIQLLRAQKKLILEIGNWLLFILVIWQIARYEHMYWVHMAKEYQFSSQYGLKELASFVKENQNKYEKIIITDRYDQPYILLLFYLRYSPEKFQQEHILSSRDKFGFSTVRNFDKFEFRQIVWDIDQPKNPNSLLIGTDQEVPNEANIIKEIYGTNGYKYFEVVAN</sequence>
<evidence type="ECO:0000256" key="5">
    <source>
        <dbReference type="ARBA" id="ARBA00022692"/>
    </source>
</evidence>
<gene>
    <name evidence="10" type="ORF">A3D01_05045</name>
</gene>
<evidence type="ECO:0000256" key="7">
    <source>
        <dbReference type="ARBA" id="ARBA00023136"/>
    </source>
</evidence>
<name>A0A1F7YZX0_9BACT</name>
<dbReference type="Pfam" id="PF02366">
    <property type="entry name" value="PMT"/>
    <property type="match status" value="1"/>
</dbReference>
<feature type="domain" description="ArnT-like N-terminal" evidence="9">
    <location>
        <begin position="19"/>
        <end position="117"/>
    </location>
</feature>
<keyword evidence="5 8" id="KW-0812">Transmembrane</keyword>
<evidence type="ECO:0000256" key="8">
    <source>
        <dbReference type="SAM" id="Phobius"/>
    </source>
</evidence>
<feature type="transmembrane region" description="Helical" evidence="8">
    <location>
        <begin position="410"/>
        <end position="428"/>
    </location>
</feature>
<dbReference type="GO" id="GO:0005886">
    <property type="term" value="C:plasma membrane"/>
    <property type="evidence" value="ECO:0007669"/>
    <property type="project" value="UniProtKB-SubCell"/>
</dbReference>
<evidence type="ECO:0000256" key="4">
    <source>
        <dbReference type="ARBA" id="ARBA00022679"/>
    </source>
</evidence>
<feature type="transmembrane region" description="Helical" evidence="8">
    <location>
        <begin position="93"/>
        <end position="114"/>
    </location>
</feature>
<evidence type="ECO:0000259" key="9">
    <source>
        <dbReference type="Pfam" id="PF02366"/>
    </source>
</evidence>
<protein>
    <recommendedName>
        <fullName evidence="9">ArnT-like N-terminal domain-containing protein</fullName>
    </recommendedName>
</protein>
<dbReference type="InterPro" id="IPR050297">
    <property type="entry name" value="LipidA_mod_glycosyltrf_83"/>
</dbReference>
<dbReference type="GO" id="GO:0000030">
    <property type="term" value="F:mannosyltransferase activity"/>
    <property type="evidence" value="ECO:0007669"/>
    <property type="project" value="InterPro"/>
</dbReference>
<dbReference type="STRING" id="1802505.A3D01_05045"/>
<comment type="subcellular location">
    <subcellularLocation>
        <location evidence="1">Cell membrane</location>
        <topology evidence="1">Multi-pass membrane protein</topology>
    </subcellularLocation>
</comment>
<keyword evidence="4" id="KW-0808">Transferase</keyword>
<feature type="transmembrane region" description="Helical" evidence="8">
    <location>
        <begin position="196"/>
        <end position="217"/>
    </location>
</feature>
<evidence type="ECO:0000313" key="11">
    <source>
        <dbReference type="Proteomes" id="UP000177169"/>
    </source>
</evidence>
<reference evidence="10 11" key="1">
    <citation type="journal article" date="2016" name="Nat. Commun.">
        <title>Thousands of microbial genomes shed light on interconnected biogeochemical processes in an aquifer system.</title>
        <authorList>
            <person name="Anantharaman K."/>
            <person name="Brown C.T."/>
            <person name="Hug L.A."/>
            <person name="Sharon I."/>
            <person name="Castelle C.J."/>
            <person name="Probst A.J."/>
            <person name="Thomas B.C."/>
            <person name="Singh A."/>
            <person name="Wilkins M.J."/>
            <person name="Karaoz U."/>
            <person name="Brodie E.L."/>
            <person name="Williams K.H."/>
            <person name="Hubbard S.S."/>
            <person name="Banfield J.F."/>
        </authorList>
    </citation>
    <scope>NUCLEOTIDE SEQUENCE [LARGE SCALE GENOMIC DNA]</scope>
</reference>
<dbReference type="AlphaFoldDB" id="A0A1F7YZX0"/>
<evidence type="ECO:0000256" key="6">
    <source>
        <dbReference type="ARBA" id="ARBA00022989"/>
    </source>
</evidence>
<feature type="transmembrane region" description="Helical" evidence="8">
    <location>
        <begin position="356"/>
        <end position="374"/>
    </location>
</feature>
<feature type="transmembrane region" description="Helical" evidence="8">
    <location>
        <begin position="386"/>
        <end position="404"/>
    </location>
</feature>
<evidence type="ECO:0000256" key="3">
    <source>
        <dbReference type="ARBA" id="ARBA00022676"/>
    </source>
</evidence>
<dbReference type="EMBL" id="MGGR01000027">
    <property type="protein sequence ID" value="OGM32913.1"/>
    <property type="molecule type" value="Genomic_DNA"/>
</dbReference>
<organism evidence="10 11">
    <name type="scientific">Candidatus Woesebacteria bacterium RIFCSPHIGHO2_02_FULL_39_13</name>
    <dbReference type="NCBI Taxonomy" id="1802505"/>
    <lineage>
        <taxon>Bacteria</taxon>
        <taxon>Candidatus Woeseibacteriota</taxon>
    </lineage>
</organism>
<evidence type="ECO:0000313" key="10">
    <source>
        <dbReference type="EMBL" id="OGM32913.1"/>
    </source>
</evidence>
<evidence type="ECO:0000256" key="1">
    <source>
        <dbReference type="ARBA" id="ARBA00004651"/>
    </source>
</evidence>
<comment type="caution">
    <text evidence="10">The sequence shown here is derived from an EMBL/GenBank/DDBJ whole genome shotgun (WGS) entry which is preliminary data.</text>
</comment>
<feature type="transmembrane region" description="Helical" evidence="8">
    <location>
        <begin position="12"/>
        <end position="28"/>
    </location>
</feature>
<dbReference type="GO" id="GO:0009103">
    <property type="term" value="P:lipopolysaccharide biosynthetic process"/>
    <property type="evidence" value="ECO:0007669"/>
    <property type="project" value="UniProtKB-ARBA"/>
</dbReference>
<feature type="transmembrane region" description="Helical" evidence="8">
    <location>
        <begin position="331"/>
        <end position="350"/>
    </location>
</feature>
<proteinExistence type="predicted"/>
<dbReference type="InterPro" id="IPR003342">
    <property type="entry name" value="ArnT-like_N"/>
</dbReference>